<reference evidence="2" key="1">
    <citation type="submission" date="2018-07" db="EMBL/GenBank/DDBJ databases">
        <title>Annotation of Aphanomyces astaci genome assembly.</title>
        <authorList>
            <person name="Studholme D.J."/>
        </authorList>
    </citation>
    <scope>NUCLEOTIDE SEQUENCE [LARGE SCALE GENOMIC DNA]</scope>
    <source>
        <strain evidence="2">Pc</strain>
    </source>
</reference>
<feature type="compositionally biased region" description="Basic and acidic residues" evidence="1">
    <location>
        <begin position="179"/>
        <end position="191"/>
    </location>
</feature>
<organism evidence="2 3">
    <name type="scientific">Aphanomyces astaci</name>
    <name type="common">Crayfish plague agent</name>
    <dbReference type="NCBI Taxonomy" id="112090"/>
    <lineage>
        <taxon>Eukaryota</taxon>
        <taxon>Sar</taxon>
        <taxon>Stramenopiles</taxon>
        <taxon>Oomycota</taxon>
        <taxon>Saprolegniomycetes</taxon>
        <taxon>Saprolegniales</taxon>
        <taxon>Verrucalvaceae</taxon>
        <taxon>Aphanomyces</taxon>
    </lineage>
</organism>
<dbReference type="EMBL" id="MZMZ02000931">
    <property type="protein sequence ID" value="RQM30140.1"/>
    <property type="molecule type" value="Genomic_DNA"/>
</dbReference>
<dbReference type="AlphaFoldDB" id="A0A425DLQ1"/>
<accession>A0A425DLQ1</accession>
<protein>
    <submittedName>
        <fullName evidence="2">Uncharacterized protein</fullName>
    </submittedName>
</protein>
<dbReference type="Proteomes" id="UP000284702">
    <property type="component" value="Unassembled WGS sequence"/>
</dbReference>
<sequence length="191" mass="20833">MNSRHGYMLRLAQNSIATAQVHPANTKKKGVQNCDRHSEGGITDLSMGSTSATAATAALASLSCNQENIRETLKLRYCSQVSMSALDDDDDVIHAHNSTKPAKSRIMRKFENVQATLGSELIVNRRNVMEHSATLPMLNTHNGALVIIPPLTRSATDPTPHTGQAIFGRPSFDNHASSRHLDHPSRRTSDL</sequence>
<evidence type="ECO:0000313" key="3">
    <source>
        <dbReference type="Proteomes" id="UP000284702"/>
    </source>
</evidence>
<evidence type="ECO:0000313" key="2">
    <source>
        <dbReference type="EMBL" id="RQM30140.1"/>
    </source>
</evidence>
<gene>
    <name evidence="2" type="ORF">B5M09_004404</name>
</gene>
<dbReference type="VEuPathDB" id="FungiDB:H257_01812"/>
<proteinExistence type="predicted"/>
<feature type="region of interest" description="Disordered" evidence="1">
    <location>
        <begin position="155"/>
        <end position="191"/>
    </location>
</feature>
<name>A0A425DLQ1_APHAT</name>
<evidence type="ECO:0000256" key="1">
    <source>
        <dbReference type="SAM" id="MobiDB-lite"/>
    </source>
</evidence>
<comment type="caution">
    <text evidence="2">The sequence shown here is derived from an EMBL/GenBank/DDBJ whole genome shotgun (WGS) entry which is preliminary data.</text>
</comment>
<keyword evidence="3" id="KW-1185">Reference proteome</keyword>